<dbReference type="Proteomes" id="UP000070544">
    <property type="component" value="Unassembled WGS sequence"/>
</dbReference>
<name>A0A139AU46_GONPJ</name>
<dbReference type="EMBL" id="KQ965736">
    <property type="protein sequence ID" value="KXS20251.1"/>
    <property type="molecule type" value="Genomic_DNA"/>
</dbReference>
<dbReference type="OrthoDB" id="9972657at2759"/>
<keyword evidence="2" id="KW-0067">ATP-binding</keyword>
<reference evidence="5 6" key="1">
    <citation type="journal article" date="2015" name="Genome Biol. Evol.">
        <title>Phylogenomic analyses indicate that early fungi evolved digesting cell walls of algal ancestors of land plants.</title>
        <authorList>
            <person name="Chang Y."/>
            <person name="Wang S."/>
            <person name="Sekimoto S."/>
            <person name="Aerts A.L."/>
            <person name="Choi C."/>
            <person name="Clum A."/>
            <person name="LaButti K.M."/>
            <person name="Lindquist E.A."/>
            <person name="Yee Ngan C."/>
            <person name="Ohm R.A."/>
            <person name="Salamov A.A."/>
            <person name="Grigoriev I.V."/>
            <person name="Spatafora J.W."/>
            <person name="Berbee M.L."/>
        </authorList>
    </citation>
    <scope>NUCLEOTIDE SEQUENCE [LARGE SCALE GENOMIC DNA]</scope>
    <source>
        <strain evidence="5 6">JEL478</strain>
    </source>
</reference>
<dbReference type="AlphaFoldDB" id="A0A139AU46"/>
<feature type="region of interest" description="Disordered" evidence="4">
    <location>
        <begin position="281"/>
        <end position="319"/>
    </location>
</feature>
<keyword evidence="6" id="KW-1185">Reference proteome</keyword>
<proteinExistence type="inferred from homology"/>
<keyword evidence="1" id="KW-0547">Nucleotide-binding</keyword>
<dbReference type="OMA" id="THSRWDK"/>
<protein>
    <submittedName>
        <fullName evidence="5">Chromatin associated protein KTI12</fullName>
    </submittedName>
</protein>
<organism evidence="5 6">
    <name type="scientific">Gonapodya prolifera (strain JEL478)</name>
    <name type="common">Monoblepharis prolifera</name>
    <dbReference type="NCBI Taxonomy" id="1344416"/>
    <lineage>
        <taxon>Eukaryota</taxon>
        <taxon>Fungi</taxon>
        <taxon>Fungi incertae sedis</taxon>
        <taxon>Chytridiomycota</taxon>
        <taxon>Chytridiomycota incertae sedis</taxon>
        <taxon>Monoblepharidomycetes</taxon>
        <taxon>Monoblepharidales</taxon>
        <taxon>Gonapodyaceae</taxon>
        <taxon>Gonapodya</taxon>
    </lineage>
</organism>
<accession>A0A139AU46</accession>
<dbReference type="SUPFAM" id="SSF52540">
    <property type="entry name" value="P-loop containing nucleoside triphosphate hydrolases"/>
    <property type="match status" value="1"/>
</dbReference>
<dbReference type="GO" id="GO:0005524">
    <property type="term" value="F:ATP binding"/>
    <property type="evidence" value="ECO:0007669"/>
    <property type="project" value="UniProtKB-KW"/>
</dbReference>
<evidence type="ECO:0000256" key="1">
    <source>
        <dbReference type="ARBA" id="ARBA00022741"/>
    </source>
</evidence>
<dbReference type="STRING" id="1344416.A0A139AU46"/>
<dbReference type="InterPro" id="IPR027417">
    <property type="entry name" value="P-loop_NTPase"/>
</dbReference>
<evidence type="ECO:0000313" key="5">
    <source>
        <dbReference type="EMBL" id="KXS20251.1"/>
    </source>
</evidence>
<sequence>MPLLMMCGLPCSGKTTRALQIKALLEEAGEGWTVDIVNDESLGIRKQEGFKSPNAEKPTRATQFSTLERQLTSDPRRILISDSMNYVKGFRYQMHTLAKNHSIPTAVVWCATDQPTCTQWDSSREAGYGEEILTSLAIRFEEPDGRARWDSPLITILPSDELHPVSEDPEGSFARIVRAIAGGKAVKPNLAVVKKQAPDSTLLPLLDRATTSVISSIPASHTTLSSTPPTAVSVSVPGSSIDLDLPDRHVSMSELRRWKNTWIGLVGRGKMPARVADVVKGGSSGDAASATGAGGGGGGSGASSGKPVPMDSKQAADETVARAAEAFVKYLNDNLGSPGTSGAVG</sequence>
<dbReference type="Gene3D" id="3.40.50.300">
    <property type="entry name" value="P-loop containing nucleotide triphosphate hydrolases"/>
    <property type="match status" value="1"/>
</dbReference>
<evidence type="ECO:0000256" key="2">
    <source>
        <dbReference type="ARBA" id="ARBA00022840"/>
    </source>
</evidence>
<dbReference type="InterPro" id="IPR013641">
    <property type="entry name" value="KTI12/PSTK"/>
</dbReference>
<gene>
    <name evidence="5" type="ORF">M427DRAFT_66772</name>
</gene>
<dbReference type="Pfam" id="PF08433">
    <property type="entry name" value="KTI12"/>
    <property type="match status" value="1"/>
</dbReference>
<dbReference type="PANTHER" id="PTHR12435">
    <property type="match status" value="1"/>
</dbReference>
<feature type="compositionally biased region" description="Gly residues" evidence="4">
    <location>
        <begin position="292"/>
        <end position="302"/>
    </location>
</feature>
<evidence type="ECO:0000256" key="4">
    <source>
        <dbReference type="SAM" id="MobiDB-lite"/>
    </source>
</evidence>
<comment type="similarity">
    <text evidence="3">Belongs to the KTI12 family.</text>
</comment>
<evidence type="ECO:0000313" key="6">
    <source>
        <dbReference type="Proteomes" id="UP000070544"/>
    </source>
</evidence>
<evidence type="ECO:0000256" key="3">
    <source>
        <dbReference type="ARBA" id="ARBA00025768"/>
    </source>
</evidence>